<comment type="caution">
    <text evidence="1">The sequence shown here is derived from an EMBL/GenBank/DDBJ whole genome shotgun (WGS) entry which is preliminary data.</text>
</comment>
<dbReference type="AlphaFoldDB" id="A0A9D7S601"/>
<reference evidence="1 2" key="1">
    <citation type="submission" date="2020-10" db="EMBL/GenBank/DDBJ databases">
        <title>Connecting structure to function with the recovery of over 1000 high-quality activated sludge metagenome-assembled genomes encoding full-length rRNA genes using long-read sequencing.</title>
        <authorList>
            <person name="Singleton C.M."/>
            <person name="Petriglieri F."/>
            <person name="Kristensen J.M."/>
            <person name="Kirkegaard R.H."/>
            <person name="Michaelsen T.Y."/>
            <person name="Andersen M.H."/>
            <person name="Karst S.M."/>
            <person name="Dueholm M.S."/>
            <person name="Nielsen P.H."/>
            <person name="Albertsen M."/>
        </authorList>
    </citation>
    <scope>NUCLEOTIDE SEQUENCE [LARGE SCALE GENOMIC DNA]</scope>
    <source>
        <strain evidence="1">Ribe_18-Q3-R11-54_BAT3C.373</strain>
    </source>
</reference>
<gene>
    <name evidence="1" type="ORF">IPO85_02085</name>
</gene>
<protein>
    <submittedName>
        <fullName evidence="1">Uncharacterized protein</fullName>
    </submittedName>
</protein>
<proteinExistence type="predicted"/>
<dbReference type="EMBL" id="JADKFW010000004">
    <property type="protein sequence ID" value="MBK9716313.1"/>
    <property type="molecule type" value="Genomic_DNA"/>
</dbReference>
<dbReference type="Proteomes" id="UP000808349">
    <property type="component" value="Unassembled WGS sequence"/>
</dbReference>
<evidence type="ECO:0000313" key="2">
    <source>
        <dbReference type="Proteomes" id="UP000808349"/>
    </source>
</evidence>
<accession>A0A9D7S601</accession>
<name>A0A9D7S601_9BACT</name>
<evidence type="ECO:0000313" key="1">
    <source>
        <dbReference type="EMBL" id="MBK9716313.1"/>
    </source>
</evidence>
<sequence>MKALLSFTFIFLFSIDYNYSRSFLNDSLIQYKPIYTNKEYKKEKKDIKAFEKTIKAYEKSISSHNIDLINVHLANLKSVMMKETNELNGRITARTKRTRPAKQIVDTLNNPELPKGYNPSIEGQIINTTKSEILEKRSETEILIKYSKVLNKENQIIRKLGNISEVNSDTPSSSFEEILKDAKEFKELMKSELYNMSFEKGKKKSK</sequence>
<organism evidence="1 2">
    <name type="scientific">Candidatus Defluviibacterium haderslevense</name>
    <dbReference type="NCBI Taxonomy" id="2981993"/>
    <lineage>
        <taxon>Bacteria</taxon>
        <taxon>Pseudomonadati</taxon>
        <taxon>Bacteroidota</taxon>
        <taxon>Saprospiria</taxon>
        <taxon>Saprospirales</taxon>
        <taxon>Saprospiraceae</taxon>
        <taxon>Candidatus Defluviibacterium</taxon>
    </lineage>
</organism>